<evidence type="ECO:0000313" key="1">
    <source>
        <dbReference type="EMBL" id="MDH2006994.1"/>
    </source>
</evidence>
<evidence type="ECO:0000313" key="2">
    <source>
        <dbReference type="Proteomes" id="UP001161294"/>
    </source>
</evidence>
<gene>
    <name evidence="1" type="ORF">N5J23_15860</name>
</gene>
<accession>A0AA42W6D6</accession>
<reference evidence="1" key="1">
    <citation type="submission" date="2022-09" db="EMBL/GenBank/DDBJ databases">
        <title>Intensive care unit water sources are persistently colonized with multi-drug resistant bacteria and are the site of extensive horizontal gene transfer of antibiotic resistance genes.</title>
        <authorList>
            <person name="Diorio-Toth L."/>
        </authorList>
    </citation>
    <scope>NUCLEOTIDE SEQUENCE</scope>
    <source>
        <strain evidence="1">GD03686</strain>
    </source>
</reference>
<comment type="caution">
    <text evidence="1">The sequence shown here is derived from an EMBL/GenBank/DDBJ whole genome shotgun (WGS) entry which is preliminary data.</text>
</comment>
<dbReference type="Proteomes" id="UP001161294">
    <property type="component" value="Unassembled WGS sequence"/>
</dbReference>
<protein>
    <submittedName>
        <fullName evidence="1">Uncharacterized protein</fullName>
    </submittedName>
</protein>
<sequence>MKHAEPELFSPTVQLLRHALSLDLSVTFAPDGSASVSKGIPPTIAMNDSRATAADWVVDETDEGCIFEHGLHLTEYWAKWSVADDYPSPGDQNWRNWAWEFLRRNEQYALLVAWMNGLPEEVRLREQPKADDLLEHVLCEPAPLAGQRTVGNYTEYCLANDISNVIVMPIHVLRYCWCVNWPLAPSDEFIKLSPEKQECFFSVNLEEMLVPDYLAQNECFPEFPFQEVRGIFSNKDVFFKFDLSEPLPGQLEIAREKLQELRYAYYLKSRTAAIALGNLTSIESDDDLESISDSKNYTKALLLQLRIFDAVNANSGILSKKLCHELVKVFTEEADDKKQDDELVRLPKTITDKEIKKWHKEASKIVNGKYRALLRYKP</sequence>
<name>A0AA42W6D6_9BURK</name>
<dbReference type="AlphaFoldDB" id="A0AA42W6D6"/>
<dbReference type="EMBL" id="JAOCJW010000040">
    <property type="protein sequence ID" value="MDH2006994.1"/>
    <property type="molecule type" value="Genomic_DNA"/>
</dbReference>
<dbReference type="RefSeq" id="WP_279852565.1">
    <property type="nucleotide sequence ID" value="NZ_JAOCIA010000041.1"/>
</dbReference>
<proteinExistence type="predicted"/>
<organism evidence="1 2">
    <name type="scientific">Comamonas aquatica</name>
    <dbReference type="NCBI Taxonomy" id="225991"/>
    <lineage>
        <taxon>Bacteria</taxon>
        <taxon>Pseudomonadati</taxon>
        <taxon>Pseudomonadota</taxon>
        <taxon>Betaproteobacteria</taxon>
        <taxon>Burkholderiales</taxon>
        <taxon>Comamonadaceae</taxon>
        <taxon>Comamonas</taxon>
    </lineage>
</organism>